<evidence type="ECO:0000256" key="3">
    <source>
        <dbReference type="ARBA" id="ARBA00022741"/>
    </source>
</evidence>
<dbReference type="GO" id="GO:0006424">
    <property type="term" value="P:glutamyl-tRNA aminoacylation"/>
    <property type="evidence" value="ECO:0007669"/>
    <property type="project" value="TreeGrafter"/>
</dbReference>
<keyword evidence="5 7" id="KW-0067">ATP-binding</keyword>
<dbReference type="GO" id="GO:0005829">
    <property type="term" value="C:cytosol"/>
    <property type="evidence" value="ECO:0007669"/>
    <property type="project" value="TreeGrafter"/>
</dbReference>
<dbReference type="GO" id="GO:0005524">
    <property type="term" value="F:ATP binding"/>
    <property type="evidence" value="ECO:0007669"/>
    <property type="project" value="UniProtKB-KW"/>
</dbReference>
<evidence type="ECO:0000256" key="1">
    <source>
        <dbReference type="ARBA" id="ARBA00022598"/>
    </source>
</evidence>
<organism evidence="9 10">
    <name type="scientific">Olsenella profusa F0195</name>
    <dbReference type="NCBI Taxonomy" id="1125712"/>
    <lineage>
        <taxon>Bacteria</taxon>
        <taxon>Bacillati</taxon>
        <taxon>Actinomycetota</taxon>
        <taxon>Coriobacteriia</taxon>
        <taxon>Coriobacteriales</taxon>
        <taxon>Atopobiaceae</taxon>
        <taxon>Olsenella</taxon>
    </lineage>
</organism>
<dbReference type="AlphaFoldDB" id="U2TWK6"/>
<dbReference type="EMBL" id="AWEZ01000010">
    <property type="protein sequence ID" value="ERL10423.1"/>
    <property type="molecule type" value="Genomic_DNA"/>
</dbReference>
<dbReference type="Proteomes" id="UP000016638">
    <property type="component" value="Unassembled WGS sequence"/>
</dbReference>
<evidence type="ECO:0000256" key="7">
    <source>
        <dbReference type="RuleBase" id="RU363037"/>
    </source>
</evidence>
<accession>U2TWK6</accession>
<dbReference type="eggNOG" id="COG0008">
    <property type="taxonomic scope" value="Bacteria"/>
</dbReference>
<keyword evidence="1 7" id="KW-0436">Ligase</keyword>
<dbReference type="Gene3D" id="3.40.630.30">
    <property type="match status" value="1"/>
</dbReference>
<dbReference type="InterPro" id="IPR016181">
    <property type="entry name" value="Acyl_CoA_acyltransferase"/>
</dbReference>
<reference evidence="9 10" key="1">
    <citation type="submission" date="2013-08" db="EMBL/GenBank/DDBJ databases">
        <authorList>
            <person name="Durkin A.S."/>
            <person name="Haft D.R."/>
            <person name="McCorrison J."/>
            <person name="Torralba M."/>
            <person name="Gillis M."/>
            <person name="Haft D.H."/>
            <person name="Methe B."/>
            <person name="Sutton G."/>
            <person name="Nelson K.E."/>
        </authorList>
    </citation>
    <scope>NUCLEOTIDE SEQUENCE [LARGE SCALE GENOMIC DNA]</scope>
    <source>
        <strain evidence="9 10">F0195</strain>
    </source>
</reference>
<evidence type="ECO:0000313" key="10">
    <source>
        <dbReference type="Proteomes" id="UP000016638"/>
    </source>
</evidence>
<proteinExistence type="inferred from homology"/>
<dbReference type="PROSITE" id="PS51186">
    <property type="entry name" value="GNAT"/>
    <property type="match status" value="1"/>
</dbReference>
<dbReference type="InterPro" id="IPR020058">
    <property type="entry name" value="Glu/Gln-tRNA-synth_Ib_cat-dom"/>
</dbReference>
<keyword evidence="10" id="KW-1185">Reference proteome</keyword>
<dbReference type="InterPro" id="IPR001412">
    <property type="entry name" value="aa-tRNA-synth_I_CS"/>
</dbReference>
<keyword evidence="9" id="KW-0808">Transferase</keyword>
<keyword evidence="7" id="KW-0648">Protein biosynthesis</keyword>
<dbReference type="InterPro" id="IPR049940">
    <property type="entry name" value="GluQ/Sye"/>
</dbReference>
<feature type="non-terminal residue" evidence="9">
    <location>
        <position position="352"/>
    </location>
</feature>
<protein>
    <submittedName>
        <fullName evidence="9">Acetyltransferase, GNAT family</fullName>
    </submittedName>
</protein>
<dbReference type="STRING" id="1125712.HMPREF1316_1958"/>
<evidence type="ECO:0000256" key="5">
    <source>
        <dbReference type="ARBA" id="ARBA00022840"/>
    </source>
</evidence>
<dbReference type="PROSITE" id="PS00178">
    <property type="entry name" value="AA_TRNA_LIGASE_I"/>
    <property type="match status" value="1"/>
</dbReference>
<dbReference type="Pfam" id="PF00749">
    <property type="entry name" value="tRNA-synt_1c"/>
    <property type="match status" value="1"/>
</dbReference>
<comment type="caution">
    <text evidence="9">The sequence shown here is derived from an EMBL/GenBank/DDBJ whole genome shotgun (WGS) entry which is preliminary data.</text>
</comment>
<dbReference type="InterPro" id="IPR000924">
    <property type="entry name" value="Glu/Gln-tRNA-synth"/>
</dbReference>
<comment type="similarity">
    <text evidence="7">Belongs to the class-I aminoacyl-tRNA synthetase family.</text>
</comment>
<evidence type="ECO:0000256" key="2">
    <source>
        <dbReference type="ARBA" id="ARBA00022723"/>
    </source>
</evidence>
<dbReference type="GO" id="GO:0016747">
    <property type="term" value="F:acyltransferase activity, transferring groups other than amino-acyl groups"/>
    <property type="evidence" value="ECO:0007669"/>
    <property type="project" value="InterPro"/>
</dbReference>
<keyword evidence="2" id="KW-0479">Metal-binding</keyword>
<dbReference type="PRINTS" id="PR00987">
    <property type="entry name" value="TRNASYNTHGLU"/>
</dbReference>
<dbReference type="PANTHER" id="PTHR43311:SF1">
    <property type="entry name" value="GLUTAMYL-Q TRNA(ASP) SYNTHETASE"/>
    <property type="match status" value="1"/>
</dbReference>
<evidence type="ECO:0000256" key="4">
    <source>
        <dbReference type="ARBA" id="ARBA00022833"/>
    </source>
</evidence>
<dbReference type="InterPro" id="IPR000182">
    <property type="entry name" value="GNAT_dom"/>
</dbReference>
<evidence type="ECO:0000259" key="8">
    <source>
        <dbReference type="PROSITE" id="PS51186"/>
    </source>
</evidence>
<feature type="domain" description="N-acetyltransferase" evidence="8">
    <location>
        <begin position="32"/>
        <end position="215"/>
    </location>
</feature>
<dbReference type="GO" id="GO:0004818">
    <property type="term" value="F:glutamate-tRNA ligase activity"/>
    <property type="evidence" value="ECO:0007669"/>
    <property type="project" value="TreeGrafter"/>
</dbReference>
<sequence length="352" mass="38459">MASTSFGSVVYHGSRQAGDRRASVGRKISTRVTYRPFAHGDERALARLYARIWLAGEDADRARTTSRFLVSRYLAESTHGVVAEAGGTAVGAALLRAGDGARLGSGEDAPTRPADACAMDLDLDELRMAQDVWDTHALRGAAQLTLLMVDPGTHGLGVGRELLARARTVMHDAGATDLFLMTDDSCDTGFYDHMGLTRQVMRTGPPSIYLYDGKVGTKPVGRLAPTPSGRMHLGNAFSALMAWLAARSQGGRMVLRIEDLDPRARDPHAADLIMRDLDWLGLSWDEGPYHQSRRGDLYRDAIDRLRSQGLTYPCFCTRSELHAASAPHASDGTYVYQGTCRKLTPRQVAERR</sequence>
<keyword evidence="4" id="KW-0862">Zinc</keyword>
<evidence type="ECO:0000256" key="6">
    <source>
        <dbReference type="ARBA" id="ARBA00023146"/>
    </source>
</evidence>
<dbReference type="Gene3D" id="3.40.50.620">
    <property type="entry name" value="HUPs"/>
    <property type="match status" value="1"/>
</dbReference>
<keyword evidence="3 7" id="KW-0547">Nucleotide-binding</keyword>
<dbReference type="SUPFAM" id="SSF55729">
    <property type="entry name" value="Acyl-CoA N-acyltransferases (Nat)"/>
    <property type="match status" value="1"/>
</dbReference>
<dbReference type="InterPro" id="IPR014729">
    <property type="entry name" value="Rossmann-like_a/b/a_fold"/>
</dbReference>
<name>U2TWK6_9ACTN</name>
<evidence type="ECO:0000313" key="9">
    <source>
        <dbReference type="EMBL" id="ERL10423.1"/>
    </source>
</evidence>
<keyword evidence="6 7" id="KW-0030">Aminoacyl-tRNA synthetase</keyword>
<dbReference type="SUPFAM" id="SSF52374">
    <property type="entry name" value="Nucleotidylyl transferase"/>
    <property type="match status" value="1"/>
</dbReference>
<gene>
    <name evidence="9" type="ORF">HMPREF1316_1958</name>
</gene>
<dbReference type="PANTHER" id="PTHR43311">
    <property type="entry name" value="GLUTAMATE--TRNA LIGASE"/>
    <property type="match status" value="1"/>
</dbReference>